<keyword evidence="11" id="KW-1185">Reference proteome</keyword>
<proteinExistence type="inferred from homology"/>
<feature type="transmembrane region" description="Helical" evidence="8">
    <location>
        <begin position="102"/>
        <end position="125"/>
    </location>
</feature>
<comment type="similarity">
    <text evidence="2">Belongs to the major facilitator superfamily.</text>
</comment>
<accession>A0ABT0LIV3</accession>
<feature type="transmembrane region" description="Helical" evidence="8">
    <location>
        <begin position="168"/>
        <end position="187"/>
    </location>
</feature>
<evidence type="ECO:0000313" key="11">
    <source>
        <dbReference type="Proteomes" id="UP001203423"/>
    </source>
</evidence>
<comment type="caution">
    <text evidence="10">The sequence shown here is derived from an EMBL/GenBank/DDBJ whole genome shotgun (WGS) entry which is preliminary data.</text>
</comment>
<evidence type="ECO:0000256" key="3">
    <source>
        <dbReference type="ARBA" id="ARBA00022448"/>
    </source>
</evidence>
<dbReference type="Gene3D" id="1.20.1250.20">
    <property type="entry name" value="MFS general substrate transporter like domains"/>
    <property type="match status" value="1"/>
</dbReference>
<dbReference type="CDD" id="cd17324">
    <property type="entry name" value="MFS_NepI_like"/>
    <property type="match status" value="1"/>
</dbReference>
<evidence type="ECO:0000313" key="10">
    <source>
        <dbReference type="EMBL" id="MCL1127633.1"/>
    </source>
</evidence>
<feature type="domain" description="Major facilitator superfamily (MFS) profile" evidence="9">
    <location>
        <begin position="13"/>
        <end position="399"/>
    </location>
</feature>
<dbReference type="PROSITE" id="PS50850">
    <property type="entry name" value="MFS"/>
    <property type="match status" value="1"/>
</dbReference>
<evidence type="ECO:0000256" key="1">
    <source>
        <dbReference type="ARBA" id="ARBA00004651"/>
    </source>
</evidence>
<dbReference type="EMBL" id="JAKIKS010000184">
    <property type="protein sequence ID" value="MCL1127633.1"/>
    <property type="molecule type" value="Genomic_DNA"/>
</dbReference>
<gene>
    <name evidence="10" type="ORF">L2764_24960</name>
</gene>
<evidence type="ECO:0000256" key="2">
    <source>
        <dbReference type="ARBA" id="ARBA00008335"/>
    </source>
</evidence>
<dbReference type="Pfam" id="PF07690">
    <property type="entry name" value="MFS_1"/>
    <property type="match status" value="1"/>
</dbReference>
<keyword evidence="5 8" id="KW-0812">Transmembrane</keyword>
<feature type="transmembrane region" description="Helical" evidence="8">
    <location>
        <begin position="51"/>
        <end position="71"/>
    </location>
</feature>
<feature type="transmembrane region" description="Helical" evidence="8">
    <location>
        <begin position="223"/>
        <end position="241"/>
    </location>
</feature>
<evidence type="ECO:0000256" key="4">
    <source>
        <dbReference type="ARBA" id="ARBA00022475"/>
    </source>
</evidence>
<dbReference type="PANTHER" id="PTHR43271">
    <property type="entry name" value="BLL2771 PROTEIN"/>
    <property type="match status" value="1"/>
</dbReference>
<evidence type="ECO:0000256" key="5">
    <source>
        <dbReference type="ARBA" id="ARBA00022692"/>
    </source>
</evidence>
<feature type="transmembrane region" description="Helical" evidence="8">
    <location>
        <begin position="253"/>
        <end position="271"/>
    </location>
</feature>
<keyword evidence="6 8" id="KW-1133">Transmembrane helix</keyword>
<evidence type="ECO:0000256" key="6">
    <source>
        <dbReference type="ARBA" id="ARBA00022989"/>
    </source>
</evidence>
<organism evidence="10 11">
    <name type="scientific">Shewanella surugensis</name>
    <dbReference type="NCBI Taxonomy" id="212020"/>
    <lineage>
        <taxon>Bacteria</taxon>
        <taxon>Pseudomonadati</taxon>
        <taxon>Pseudomonadota</taxon>
        <taxon>Gammaproteobacteria</taxon>
        <taxon>Alteromonadales</taxon>
        <taxon>Shewanellaceae</taxon>
        <taxon>Shewanella</taxon>
    </lineage>
</organism>
<dbReference type="InterPro" id="IPR011701">
    <property type="entry name" value="MFS"/>
</dbReference>
<keyword evidence="3" id="KW-0813">Transport</keyword>
<evidence type="ECO:0000256" key="8">
    <source>
        <dbReference type="SAM" id="Phobius"/>
    </source>
</evidence>
<protein>
    <submittedName>
        <fullName evidence="10">MFS transporter</fullName>
    </submittedName>
</protein>
<reference evidence="10 11" key="1">
    <citation type="submission" date="2022-01" db="EMBL/GenBank/DDBJ databases">
        <title>Whole genome-based taxonomy of the Shewanellaceae.</title>
        <authorList>
            <person name="Martin-Rodriguez A.J."/>
        </authorList>
    </citation>
    <scope>NUCLEOTIDE SEQUENCE [LARGE SCALE GENOMIC DNA]</scope>
    <source>
        <strain evidence="10 11">DSM 17177</strain>
    </source>
</reference>
<dbReference type="RefSeq" id="WP_248943071.1">
    <property type="nucleotide sequence ID" value="NZ_JAKIKS010000184.1"/>
</dbReference>
<feature type="transmembrane region" description="Helical" evidence="8">
    <location>
        <begin position="307"/>
        <end position="324"/>
    </location>
</feature>
<comment type="subcellular location">
    <subcellularLocation>
        <location evidence="1">Cell membrane</location>
        <topology evidence="1">Multi-pass membrane protein</topology>
    </subcellularLocation>
</comment>
<name>A0ABT0LIV3_9GAMM</name>
<feature type="transmembrane region" description="Helical" evidence="8">
    <location>
        <begin position="137"/>
        <end position="156"/>
    </location>
</feature>
<dbReference type="InterPro" id="IPR020846">
    <property type="entry name" value="MFS_dom"/>
</dbReference>
<sequence>MSVVNQVNSEKRLIAGISIASIVIYINLYLVQGMLPLIADHFTVSMSQATLLLSVTSFTLALSLLFFAILSDRIGRKMPALVSLYLIAFIDLLMMFTHDFSLLLILRMLQGVLLAALPAVAMAYFKDELGQDALLKAGAIYITVNSLGGIFGRLLGGTMSEYLSWTQSMQLLFVLTLIGCFLSSYYLPKCRFVKPVHEKPKGFVNKTDIKGFSIHLKDLKMRLVFLIGGTAFMVMVNQFSYIQLHLMAAPFSWGRFEVTFIFLCYLSGTFASYRSGKWIQNFGLSRVLLFCIGLMLLGVLVTLMDSITLIFFGFLISAFGFFLLHSSCNTWVAMRASEHRSKATALYLCTYYIGAAIGGPYLLPFWQHWGWNGVVLGVVLGLFITLLLVAKYISVPEGTGHELSVV</sequence>
<dbReference type="SUPFAM" id="SSF103473">
    <property type="entry name" value="MFS general substrate transporter"/>
    <property type="match status" value="1"/>
</dbReference>
<feature type="transmembrane region" description="Helical" evidence="8">
    <location>
        <begin position="345"/>
        <end position="363"/>
    </location>
</feature>
<evidence type="ECO:0000256" key="7">
    <source>
        <dbReference type="ARBA" id="ARBA00023136"/>
    </source>
</evidence>
<dbReference type="PANTHER" id="PTHR43271:SF1">
    <property type="entry name" value="INNER MEMBRANE TRANSPORT PROTEIN YNFM"/>
    <property type="match status" value="1"/>
</dbReference>
<keyword evidence="4" id="KW-1003">Cell membrane</keyword>
<dbReference type="Proteomes" id="UP001203423">
    <property type="component" value="Unassembled WGS sequence"/>
</dbReference>
<feature type="transmembrane region" description="Helical" evidence="8">
    <location>
        <begin position="78"/>
        <end position="96"/>
    </location>
</feature>
<feature type="transmembrane region" description="Helical" evidence="8">
    <location>
        <begin position="369"/>
        <end position="390"/>
    </location>
</feature>
<keyword evidence="7 8" id="KW-0472">Membrane</keyword>
<feature type="transmembrane region" description="Helical" evidence="8">
    <location>
        <begin position="12"/>
        <end position="31"/>
    </location>
</feature>
<feature type="transmembrane region" description="Helical" evidence="8">
    <location>
        <begin position="283"/>
        <end position="301"/>
    </location>
</feature>
<evidence type="ECO:0000259" key="9">
    <source>
        <dbReference type="PROSITE" id="PS50850"/>
    </source>
</evidence>
<dbReference type="InterPro" id="IPR036259">
    <property type="entry name" value="MFS_trans_sf"/>
</dbReference>